<dbReference type="PANTHER" id="PTHR33713">
    <property type="entry name" value="ANTITOXIN YAFN-RELATED"/>
    <property type="match status" value="1"/>
</dbReference>
<comment type="similarity">
    <text evidence="1 2">Belongs to the phD/YefM antitoxin family.</text>
</comment>
<name>A0A0L6Z6V9_9CLOT</name>
<dbReference type="PANTHER" id="PTHR33713:SF6">
    <property type="entry name" value="ANTITOXIN YEFM"/>
    <property type="match status" value="1"/>
</dbReference>
<proteinExistence type="inferred from homology"/>
<dbReference type="InterPro" id="IPR051405">
    <property type="entry name" value="phD/YefM_antitoxin"/>
</dbReference>
<dbReference type="Gene3D" id="3.40.1620.10">
    <property type="entry name" value="YefM-like domain"/>
    <property type="match status" value="1"/>
</dbReference>
<evidence type="ECO:0000256" key="2">
    <source>
        <dbReference type="RuleBase" id="RU362080"/>
    </source>
</evidence>
<dbReference type="Pfam" id="PF02604">
    <property type="entry name" value="PhdYeFM_antitox"/>
    <property type="match status" value="1"/>
</dbReference>
<evidence type="ECO:0000256" key="1">
    <source>
        <dbReference type="ARBA" id="ARBA00009981"/>
    </source>
</evidence>
<dbReference type="InterPro" id="IPR006442">
    <property type="entry name" value="Antitoxin_Phd/YefM"/>
</dbReference>
<dbReference type="PATRIC" id="fig|1121318.3.peg.2986"/>
<dbReference type="RefSeq" id="WP_052222438.1">
    <property type="nucleotide sequence ID" value="NZ_LHUR01000036.1"/>
</dbReference>
<dbReference type="Proteomes" id="UP000037043">
    <property type="component" value="Unassembled WGS sequence"/>
</dbReference>
<reference evidence="4" key="1">
    <citation type="submission" date="2015-08" db="EMBL/GenBank/DDBJ databases">
        <title>Genome sequence of the strict anaerobe Clostridium homopropionicum LuHBu1 (DSM 5847T).</title>
        <authorList>
            <person name="Poehlein A."/>
            <person name="Beck M."/>
            <person name="Schiel-Bengelsdorf B."/>
            <person name="Bengelsdorf F.R."/>
            <person name="Daniel R."/>
            <person name="Duerre P."/>
        </authorList>
    </citation>
    <scope>NUCLEOTIDE SEQUENCE [LARGE SCALE GENOMIC DNA]</scope>
    <source>
        <strain evidence="4">DSM 5847</strain>
    </source>
</reference>
<dbReference type="AlphaFoldDB" id="A0A0L6Z6V9"/>
<evidence type="ECO:0000313" key="4">
    <source>
        <dbReference type="Proteomes" id="UP000037043"/>
    </source>
</evidence>
<keyword evidence="4" id="KW-1185">Reference proteome</keyword>
<dbReference type="InterPro" id="IPR036165">
    <property type="entry name" value="YefM-like_sf"/>
</dbReference>
<comment type="function">
    <text evidence="2">Antitoxin component of a type II toxin-antitoxin (TA) system.</text>
</comment>
<accession>A0A0L6Z6V9</accession>
<protein>
    <recommendedName>
        <fullName evidence="2">Antitoxin</fullName>
    </recommendedName>
</protein>
<gene>
    <name evidence="3" type="primary">yefM</name>
    <name evidence="3" type="ORF">CLHOM_29740</name>
</gene>
<dbReference type="STRING" id="36844.SAMN04488501_110111"/>
<evidence type="ECO:0000313" key="3">
    <source>
        <dbReference type="EMBL" id="KOA18690.1"/>
    </source>
</evidence>
<comment type="caution">
    <text evidence="3">The sequence shown here is derived from an EMBL/GenBank/DDBJ whole genome shotgun (WGS) entry which is preliminary data.</text>
</comment>
<dbReference type="Gene3D" id="1.10.1220.170">
    <property type="match status" value="1"/>
</dbReference>
<dbReference type="SUPFAM" id="SSF143120">
    <property type="entry name" value="YefM-like"/>
    <property type="match status" value="1"/>
</dbReference>
<organism evidence="3 4">
    <name type="scientific">Clostridium homopropionicum DSM 5847</name>
    <dbReference type="NCBI Taxonomy" id="1121318"/>
    <lineage>
        <taxon>Bacteria</taxon>
        <taxon>Bacillati</taxon>
        <taxon>Bacillota</taxon>
        <taxon>Clostridia</taxon>
        <taxon>Eubacteriales</taxon>
        <taxon>Clostridiaceae</taxon>
        <taxon>Clostridium</taxon>
    </lineage>
</organism>
<dbReference type="EMBL" id="LHUR01000036">
    <property type="protein sequence ID" value="KOA18690.1"/>
    <property type="molecule type" value="Genomic_DNA"/>
</dbReference>
<sequence length="90" mass="10831">MLAVNFTNMRENFKTYCDKVNDDYETIIITRKDNKNVVMISQDEYNNLMENLYIMSNKKYYDRLVESRKQIERGEIVKKSTEELEGMTNE</sequence>